<evidence type="ECO:0000313" key="1">
    <source>
        <dbReference type="EMBL" id="SDO35155.1"/>
    </source>
</evidence>
<proteinExistence type="predicted"/>
<protein>
    <submittedName>
        <fullName evidence="1">Uncharacterized protein</fullName>
    </submittedName>
</protein>
<gene>
    <name evidence="1" type="ORF">SAMN05216259_109121</name>
</gene>
<dbReference type="AlphaFoldDB" id="A0A1H0IUR4"/>
<keyword evidence="2" id="KW-1185">Reference proteome</keyword>
<dbReference type="Pfam" id="PF19463">
    <property type="entry name" value="DUF6000"/>
    <property type="match status" value="1"/>
</dbReference>
<name>A0A1H0IUR4_9ACTN</name>
<organism evidence="1 2">
    <name type="scientific">Actinacidiphila guanduensis</name>
    <dbReference type="NCBI Taxonomy" id="310781"/>
    <lineage>
        <taxon>Bacteria</taxon>
        <taxon>Bacillati</taxon>
        <taxon>Actinomycetota</taxon>
        <taxon>Actinomycetes</taxon>
        <taxon>Kitasatosporales</taxon>
        <taxon>Streptomycetaceae</taxon>
        <taxon>Actinacidiphila</taxon>
    </lineage>
</organism>
<dbReference type="EMBL" id="FNIE01000009">
    <property type="protein sequence ID" value="SDO35155.1"/>
    <property type="molecule type" value="Genomic_DNA"/>
</dbReference>
<dbReference type="InterPro" id="IPR046042">
    <property type="entry name" value="DUF6000"/>
</dbReference>
<evidence type="ECO:0000313" key="2">
    <source>
        <dbReference type="Proteomes" id="UP000199341"/>
    </source>
</evidence>
<sequence length="232" mass="26574">MWRIVRRHGHFVSDIVLELFTRDPQERRELRITRKYVKPGGRYGYVFTGLALALPRSRQRMFLWRLRRDARRIAPEDLEDLLDLGWRERQTAFWLIAAGRRSDVRSRLAQLPGGPLAMTGYGLALARLGTDRDAMLLEVYLRTPPNADRDDGHDRAEALAALLHLDEQLGTSRGQAFLDAAEANSDVLAESGHALEQELILMEGGVPDLRDRFIREGVYAPGWRGWRHPRSV</sequence>
<dbReference type="Proteomes" id="UP000199341">
    <property type="component" value="Unassembled WGS sequence"/>
</dbReference>
<accession>A0A1H0IUR4</accession>
<reference evidence="1 2" key="1">
    <citation type="submission" date="2016-10" db="EMBL/GenBank/DDBJ databases">
        <authorList>
            <person name="de Groot N.N."/>
        </authorList>
    </citation>
    <scope>NUCLEOTIDE SEQUENCE [LARGE SCALE GENOMIC DNA]</scope>
    <source>
        <strain evidence="1 2">CGMCC 4.2022</strain>
    </source>
</reference>